<keyword evidence="2" id="KW-1185">Reference proteome</keyword>
<proteinExistence type="predicted"/>
<dbReference type="Proteomes" id="UP000436088">
    <property type="component" value="Unassembled WGS sequence"/>
</dbReference>
<sequence>MTDELERLAVARELTSGGSLGSGVTGEDHARLGKLNSQRRLAGLLMSSSSVNVSATIDKGTTEFVDAKQMDNEATDELFDPHQRQRLKLELELQ</sequence>
<dbReference type="EMBL" id="VEPZ02000305">
    <property type="protein sequence ID" value="KAE8727666.1"/>
    <property type="molecule type" value="Genomic_DNA"/>
</dbReference>
<evidence type="ECO:0000313" key="2">
    <source>
        <dbReference type="Proteomes" id="UP000436088"/>
    </source>
</evidence>
<name>A0A6A3CFY2_HIBSY</name>
<accession>A0A6A3CFY2</accession>
<gene>
    <name evidence="1" type="ORF">F3Y22_tig00005406pilonHSYRG00066</name>
</gene>
<comment type="caution">
    <text evidence="1">The sequence shown here is derived from an EMBL/GenBank/DDBJ whole genome shotgun (WGS) entry which is preliminary data.</text>
</comment>
<dbReference type="AlphaFoldDB" id="A0A6A3CFY2"/>
<organism evidence="1 2">
    <name type="scientific">Hibiscus syriacus</name>
    <name type="common">Rose of Sharon</name>
    <dbReference type="NCBI Taxonomy" id="106335"/>
    <lineage>
        <taxon>Eukaryota</taxon>
        <taxon>Viridiplantae</taxon>
        <taxon>Streptophyta</taxon>
        <taxon>Embryophyta</taxon>
        <taxon>Tracheophyta</taxon>
        <taxon>Spermatophyta</taxon>
        <taxon>Magnoliopsida</taxon>
        <taxon>eudicotyledons</taxon>
        <taxon>Gunneridae</taxon>
        <taxon>Pentapetalae</taxon>
        <taxon>rosids</taxon>
        <taxon>malvids</taxon>
        <taxon>Malvales</taxon>
        <taxon>Malvaceae</taxon>
        <taxon>Malvoideae</taxon>
        <taxon>Hibiscus</taxon>
    </lineage>
</organism>
<evidence type="ECO:0000313" key="1">
    <source>
        <dbReference type="EMBL" id="KAE8727666.1"/>
    </source>
</evidence>
<protein>
    <submittedName>
        <fullName evidence="1">Uncharacterized protein</fullName>
    </submittedName>
</protein>
<reference evidence="1" key="1">
    <citation type="submission" date="2019-09" db="EMBL/GenBank/DDBJ databases">
        <title>Draft genome information of white flower Hibiscus syriacus.</title>
        <authorList>
            <person name="Kim Y.-M."/>
        </authorList>
    </citation>
    <scope>NUCLEOTIDE SEQUENCE [LARGE SCALE GENOMIC DNA]</scope>
    <source>
        <strain evidence="1">YM2019G1</strain>
    </source>
</reference>